<keyword evidence="7 14" id="KW-0418">Kinase</keyword>
<dbReference type="AlphaFoldDB" id="G5KH60"/>
<evidence type="ECO:0000256" key="6">
    <source>
        <dbReference type="ARBA" id="ARBA00022741"/>
    </source>
</evidence>
<evidence type="ECO:0000256" key="2">
    <source>
        <dbReference type="ARBA" id="ARBA00005983"/>
    </source>
</evidence>
<keyword evidence="10" id="KW-0443">Lipid metabolism</keyword>
<dbReference type="PROSITE" id="PS50146">
    <property type="entry name" value="DAGK"/>
    <property type="match status" value="1"/>
</dbReference>
<evidence type="ECO:0000256" key="11">
    <source>
        <dbReference type="ARBA" id="ARBA00023209"/>
    </source>
</evidence>
<keyword evidence="4 14" id="KW-0808">Transferase</keyword>
<gene>
    <name evidence="14" type="ORF">STRUR_0152</name>
</gene>
<evidence type="ECO:0000313" key="15">
    <source>
        <dbReference type="Proteomes" id="UP000005388"/>
    </source>
</evidence>
<dbReference type="Pfam" id="PF19279">
    <property type="entry name" value="YegS_C"/>
    <property type="match status" value="1"/>
</dbReference>
<protein>
    <submittedName>
        <fullName evidence="14">Lipid kinase, YegS/Rv2252/BmrU family</fullName>
        <ecNumber evidence="14">2.7.1.-</ecNumber>
    </submittedName>
</protein>
<dbReference type="RefSeq" id="WP_006739748.1">
    <property type="nucleotide sequence ID" value="NZ_AEUZ02000001.1"/>
</dbReference>
<reference evidence="14 15" key="1">
    <citation type="journal article" date="2014" name="Int. J. Syst. Evol. Microbiol.">
        <title>Phylogenomics and the dynamic genome evolution of the genus Streptococcus.</title>
        <authorList>
            <consortium name="The Broad Institute Genome Sequencing Platform"/>
            <person name="Richards V.P."/>
            <person name="Palmer S.R."/>
            <person name="Pavinski Bitar P.D."/>
            <person name="Qin X."/>
            <person name="Weinstock G.M."/>
            <person name="Highlander S.K."/>
            <person name="Town C.D."/>
            <person name="Burne R.A."/>
            <person name="Stanhope M.J."/>
        </authorList>
    </citation>
    <scope>NUCLEOTIDE SEQUENCE [LARGE SCALE GENOMIC DNA]</scope>
    <source>
        <strain evidence="14 15">2285-97</strain>
    </source>
</reference>
<dbReference type="PANTHER" id="PTHR12358:SF106">
    <property type="entry name" value="LIPID KINASE YEGS"/>
    <property type="match status" value="1"/>
</dbReference>
<dbReference type="InterPro" id="IPR016064">
    <property type="entry name" value="NAD/diacylglycerol_kinase_sf"/>
</dbReference>
<dbReference type="GO" id="GO:0005524">
    <property type="term" value="F:ATP binding"/>
    <property type="evidence" value="ECO:0007669"/>
    <property type="project" value="UniProtKB-KW"/>
</dbReference>
<dbReference type="InterPro" id="IPR050187">
    <property type="entry name" value="Lipid_Phosphate_FormReg"/>
</dbReference>
<dbReference type="PANTHER" id="PTHR12358">
    <property type="entry name" value="SPHINGOSINE KINASE"/>
    <property type="match status" value="1"/>
</dbReference>
<dbReference type="InterPro" id="IPR001206">
    <property type="entry name" value="Diacylglycerol_kinase_cat_dom"/>
</dbReference>
<keyword evidence="12" id="KW-1208">Phospholipid metabolism</keyword>
<keyword evidence="11" id="KW-0594">Phospholipid biosynthesis</keyword>
<dbReference type="Gene3D" id="2.60.200.40">
    <property type="match status" value="1"/>
</dbReference>
<comment type="cofactor">
    <cofactor evidence="1">
        <name>Mg(2+)</name>
        <dbReference type="ChEBI" id="CHEBI:18420"/>
    </cofactor>
</comment>
<dbReference type="EC" id="2.7.1.-" evidence="14"/>
<dbReference type="GO" id="GO:0004143">
    <property type="term" value="F:ATP-dependent diacylglycerol kinase activity"/>
    <property type="evidence" value="ECO:0007669"/>
    <property type="project" value="TreeGrafter"/>
</dbReference>
<evidence type="ECO:0000256" key="9">
    <source>
        <dbReference type="ARBA" id="ARBA00022842"/>
    </source>
</evidence>
<evidence type="ECO:0000256" key="3">
    <source>
        <dbReference type="ARBA" id="ARBA00022516"/>
    </source>
</evidence>
<evidence type="ECO:0000256" key="4">
    <source>
        <dbReference type="ARBA" id="ARBA00022679"/>
    </source>
</evidence>
<keyword evidence="5" id="KW-0479">Metal-binding</keyword>
<evidence type="ECO:0000313" key="14">
    <source>
        <dbReference type="EMBL" id="EHJ57015.1"/>
    </source>
</evidence>
<evidence type="ECO:0000256" key="7">
    <source>
        <dbReference type="ARBA" id="ARBA00022777"/>
    </source>
</evidence>
<comment type="similarity">
    <text evidence="2">Belongs to the diacylglycerol/lipid kinase family.</text>
</comment>
<dbReference type="Gene3D" id="3.40.50.10330">
    <property type="entry name" value="Probable inorganic polyphosphate/atp-NAD kinase, domain 1"/>
    <property type="match status" value="1"/>
</dbReference>
<evidence type="ECO:0000256" key="12">
    <source>
        <dbReference type="ARBA" id="ARBA00023264"/>
    </source>
</evidence>
<dbReference type="SUPFAM" id="SSF111331">
    <property type="entry name" value="NAD kinase/diacylglycerol kinase-like"/>
    <property type="match status" value="1"/>
</dbReference>
<dbReference type="GO" id="GO:0005886">
    <property type="term" value="C:plasma membrane"/>
    <property type="evidence" value="ECO:0007669"/>
    <property type="project" value="TreeGrafter"/>
</dbReference>
<comment type="caution">
    <text evidence="14">The sequence shown here is derived from an EMBL/GenBank/DDBJ whole genome shotgun (WGS) entry which is preliminary data.</text>
</comment>
<keyword evidence="8" id="KW-0067">ATP-binding</keyword>
<dbReference type="Pfam" id="PF00781">
    <property type="entry name" value="DAGK_cat"/>
    <property type="match status" value="1"/>
</dbReference>
<evidence type="ECO:0000256" key="5">
    <source>
        <dbReference type="ARBA" id="ARBA00022723"/>
    </source>
</evidence>
<keyword evidence="15" id="KW-1185">Reference proteome</keyword>
<evidence type="ECO:0000256" key="8">
    <source>
        <dbReference type="ARBA" id="ARBA00022840"/>
    </source>
</evidence>
<dbReference type="InterPro" id="IPR045540">
    <property type="entry name" value="YegS/DAGK_C"/>
</dbReference>
<dbReference type="SMART" id="SM00046">
    <property type="entry name" value="DAGKc"/>
    <property type="match status" value="1"/>
</dbReference>
<dbReference type="InterPro" id="IPR017438">
    <property type="entry name" value="ATP-NAD_kinase_N"/>
</dbReference>
<accession>G5KH60</accession>
<keyword evidence="9" id="KW-0460">Magnesium</keyword>
<evidence type="ECO:0000259" key="13">
    <source>
        <dbReference type="PROSITE" id="PS50146"/>
    </source>
</evidence>
<dbReference type="GO" id="GO:0046872">
    <property type="term" value="F:metal ion binding"/>
    <property type="evidence" value="ECO:0007669"/>
    <property type="project" value="UniProtKB-KW"/>
</dbReference>
<keyword evidence="3" id="KW-0444">Lipid biosynthesis</keyword>
<dbReference type="NCBIfam" id="TIGR00147">
    <property type="entry name" value="YegS/Rv2252/BmrU family lipid kinase"/>
    <property type="match status" value="1"/>
</dbReference>
<proteinExistence type="inferred from homology"/>
<dbReference type="EMBL" id="AEUZ02000001">
    <property type="protein sequence ID" value="EHJ57015.1"/>
    <property type="molecule type" value="Genomic_DNA"/>
</dbReference>
<dbReference type="InterPro" id="IPR005218">
    <property type="entry name" value="Diacylglycerol/lipid_kinase"/>
</dbReference>
<organism evidence="14 15">
    <name type="scientific">Streptococcus urinalis 2285-97</name>
    <dbReference type="NCBI Taxonomy" id="764291"/>
    <lineage>
        <taxon>Bacteria</taxon>
        <taxon>Bacillati</taxon>
        <taxon>Bacillota</taxon>
        <taxon>Bacilli</taxon>
        <taxon>Lactobacillales</taxon>
        <taxon>Streptococcaceae</taxon>
        <taxon>Streptococcus</taxon>
    </lineage>
</organism>
<evidence type="ECO:0000256" key="1">
    <source>
        <dbReference type="ARBA" id="ARBA00001946"/>
    </source>
</evidence>
<name>G5KH60_9STRE</name>
<feature type="domain" description="DAGKc" evidence="13">
    <location>
        <begin position="1"/>
        <end position="130"/>
    </location>
</feature>
<evidence type="ECO:0000256" key="10">
    <source>
        <dbReference type="ARBA" id="ARBA00023098"/>
    </source>
</evidence>
<dbReference type="STRING" id="764291.STRUR_0152"/>
<dbReference type="eggNOG" id="COG1597">
    <property type="taxonomic scope" value="Bacteria"/>
</dbReference>
<dbReference type="GO" id="GO:0008654">
    <property type="term" value="P:phospholipid biosynthetic process"/>
    <property type="evidence" value="ECO:0007669"/>
    <property type="project" value="UniProtKB-KW"/>
</dbReference>
<keyword evidence="6" id="KW-0547">Nucleotide-binding</keyword>
<dbReference type="Proteomes" id="UP000005388">
    <property type="component" value="Unassembled WGS sequence"/>
</dbReference>
<sequence length="295" mass="32657">MKNAMLIVNPSSGGEKAKSYQEKAMKKLKAYFDSVDLKLTEKEGDAVQFSKQAAKEQYHSIFVMGGDGTVNEGINGIAEQAHRPHFGFFPLGTVNDLARVLKMPLDPEEAISKMSFEETSDLDIGRVNEHYFMNVIAIGTIPESVNDVDPNEKTKFGKLAYFISGFKNMVNNEAYHFQVDIDGKKQEIKTSTILIGLTNSIGGFEQLIPEAKVDDGKLHFVYLKDQTFMDTVKAIPSLVTGVYDSDQNVSYHVFEKASISTDQKGLTINVDGDEGDELPITVSVLPSHLTIYTCH</sequence>